<feature type="repeat" description="TPR" evidence="1">
    <location>
        <begin position="525"/>
        <end position="558"/>
    </location>
</feature>
<feature type="repeat" description="TPR" evidence="1">
    <location>
        <begin position="685"/>
        <end position="718"/>
    </location>
</feature>
<protein>
    <recommendedName>
        <fullName evidence="4">NB-ARC domain protein</fullName>
    </recommendedName>
</protein>
<keyword evidence="1" id="KW-0802">TPR repeat</keyword>
<dbReference type="Pfam" id="PF13374">
    <property type="entry name" value="TPR_10"/>
    <property type="match status" value="1"/>
</dbReference>
<dbReference type="InterPro" id="IPR019734">
    <property type="entry name" value="TPR_rpt"/>
</dbReference>
<dbReference type="Gene3D" id="1.25.40.10">
    <property type="entry name" value="Tetratricopeptide repeat domain"/>
    <property type="match status" value="2"/>
</dbReference>
<reference evidence="2" key="1">
    <citation type="submission" date="2021-01" db="EMBL/GenBank/DDBJ databases">
        <title>Whole genome shotgun sequence of Virgisporangium ochraceum NBRC 16418.</title>
        <authorList>
            <person name="Komaki H."/>
            <person name="Tamura T."/>
        </authorList>
    </citation>
    <scope>NUCLEOTIDE SEQUENCE</scope>
    <source>
        <strain evidence="2">NBRC 16418</strain>
    </source>
</reference>
<feature type="repeat" description="TPR" evidence="1">
    <location>
        <begin position="565"/>
        <end position="598"/>
    </location>
</feature>
<evidence type="ECO:0000256" key="1">
    <source>
        <dbReference type="PROSITE-ProRule" id="PRU00339"/>
    </source>
</evidence>
<dbReference type="RefSeq" id="WP_203927967.1">
    <property type="nucleotide sequence ID" value="NZ_BOPH01000035.1"/>
</dbReference>
<dbReference type="Proteomes" id="UP000635606">
    <property type="component" value="Unassembled WGS sequence"/>
</dbReference>
<dbReference type="PANTHER" id="PTHR47691">
    <property type="entry name" value="REGULATOR-RELATED"/>
    <property type="match status" value="1"/>
</dbReference>
<dbReference type="AlphaFoldDB" id="A0A8J3ZQQ1"/>
<dbReference type="Pfam" id="PF13424">
    <property type="entry name" value="TPR_12"/>
    <property type="match status" value="3"/>
</dbReference>
<comment type="caution">
    <text evidence="2">The sequence shown here is derived from an EMBL/GenBank/DDBJ whole genome shotgun (WGS) entry which is preliminary data.</text>
</comment>
<evidence type="ECO:0000313" key="2">
    <source>
        <dbReference type="EMBL" id="GIJ68011.1"/>
    </source>
</evidence>
<proteinExistence type="predicted"/>
<organism evidence="2 3">
    <name type="scientific">Virgisporangium ochraceum</name>
    <dbReference type="NCBI Taxonomy" id="65505"/>
    <lineage>
        <taxon>Bacteria</taxon>
        <taxon>Bacillati</taxon>
        <taxon>Actinomycetota</taxon>
        <taxon>Actinomycetes</taxon>
        <taxon>Micromonosporales</taxon>
        <taxon>Micromonosporaceae</taxon>
        <taxon>Virgisporangium</taxon>
    </lineage>
</organism>
<evidence type="ECO:0008006" key="4">
    <source>
        <dbReference type="Google" id="ProtNLM"/>
    </source>
</evidence>
<sequence length="801" mass="84724">MSLDPPDPTRAGTLDELAAALRQLKAWAGNPSFEQIKDRVNAAWAARGRPPGELAGKSTVADCFRAGRRRLNLDLVTAVVAALHPDSGYVDRWRGAVQVVSGELAAAALVRVQTALPPDLDVFTGRAAELDGVLRSGSGVVVVSGMAGVGKTRLAVRVGHLLARRGAVTRSLFVDLRGYHSDPATPPADPAAVLDGFLRALGVPGHRIPPALADRTALYRRRLAEAPTLVVLDNAAGAGQARPLLAAAPGCRTLVTSRRALPELAADHVSVDVFDPAEAREFLTGVARHAAIDDDPDALARIADRCGHLPLALGVVAGHIRATTGWTLADHADRLDEHRRLDTGVELALALSYRHLPPDRRRVLRLAALHPGRDLDAHAVAALTATDPPTSRAVLADLCDHHLLQPAGPDRYAFHDLVRVFAAGRTVDEDSPTERRAALSRLFDHYLETATAAVASTDTGWLDGERPALAAVTAYAAEHGWPGHAVRLSAVLFRYLLGGHHGDAMDIHRHALHAARRMDDLTGQAQALTQLGATHLRLGQGARAVDLLRRALDLLSAAGDDPGTARALANLGDAEQRLGRYRSAREHHSRALALYQRDGDVSGAAHALTKLGIVDERSGRYAAACAHHSRALALFRRAGDAAGQAAALSNLGDAETRLGHLSAAVVHLRQALVLYRRTGNRDGEAWALGNVGTLAAALGRAEEALDHHRRALDMHSETGERHGEACALNGLGEAALALGRAGEALAHHTAALAVSTAIGDVHQRARAAGGLGDAHHALGAREQASHHHERARSLYAALEAE</sequence>
<dbReference type="PRINTS" id="PR00364">
    <property type="entry name" value="DISEASERSIST"/>
</dbReference>
<dbReference type="PROSITE" id="PS50005">
    <property type="entry name" value="TPR"/>
    <property type="match status" value="3"/>
</dbReference>
<dbReference type="Gene3D" id="3.40.50.300">
    <property type="entry name" value="P-loop containing nucleotide triphosphate hydrolases"/>
    <property type="match status" value="1"/>
</dbReference>
<dbReference type="SUPFAM" id="SSF48452">
    <property type="entry name" value="TPR-like"/>
    <property type="match status" value="2"/>
</dbReference>
<dbReference type="SMART" id="SM00028">
    <property type="entry name" value="TPR"/>
    <property type="match status" value="7"/>
</dbReference>
<dbReference type="SUPFAM" id="SSF52540">
    <property type="entry name" value="P-loop containing nucleoside triphosphate hydrolases"/>
    <property type="match status" value="1"/>
</dbReference>
<dbReference type="EMBL" id="BOPH01000035">
    <property type="protein sequence ID" value="GIJ68011.1"/>
    <property type="molecule type" value="Genomic_DNA"/>
</dbReference>
<dbReference type="PANTHER" id="PTHR47691:SF3">
    <property type="entry name" value="HTH-TYPE TRANSCRIPTIONAL REGULATOR RV0890C-RELATED"/>
    <property type="match status" value="1"/>
</dbReference>
<dbReference type="InterPro" id="IPR027417">
    <property type="entry name" value="P-loop_NTPase"/>
</dbReference>
<accession>A0A8J3ZQQ1</accession>
<name>A0A8J3ZQQ1_9ACTN</name>
<dbReference type="InterPro" id="IPR011990">
    <property type="entry name" value="TPR-like_helical_dom_sf"/>
</dbReference>
<keyword evidence="3" id="KW-1185">Reference proteome</keyword>
<gene>
    <name evidence="2" type="ORF">Voc01_029280</name>
</gene>
<evidence type="ECO:0000313" key="3">
    <source>
        <dbReference type="Proteomes" id="UP000635606"/>
    </source>
</evidence>